<dbReference type="EC" id="2.7.13.3" evidence="2"/>
<protein>
    <recommendedName>
        <fullName evidence="2">histidine kinase</fullName>
        <ecNumber evidence="2">2.7.13.3</ecNumber>
    </recommendedName>
</protein>
<feature type="domain" description="Histidine kinase" evidence="8">
    <location>
        <begin position="200"/>
        <end position="380"/>
    </location>
</feature>
<evidence type="ECO:0000313" key="9">
    <source>
        <dbReference type="EMBL" id="HFH28996.1"/>
    </source>
</evidence>
<keyword evidence="3" id="KW-0597">Phosphoprotein</keyword>
<dbReference type="InterPro" id="IPR005467">
    <property type="entry name" value="His_kinase_dom"/>
</dbReference>
<comment type="catalytic activity">
    <reaction evidence="1">
        <text>ATP + protein L-histidine = ADP + protein N-phospho-L-histidine.</text>
        <dbReference type="EC" id="2.7.13.3"/>
    </reaction>
</comment>
<dbReference type="EMBL" id="DSVL01000178">
    <property type="protein sequence ID" value="HFH28996.1"/>
    <property type="molecule type" value="Genomic_DNA"/>
</dbReference>
<evidence type="ECO:0000256" key="2">
    <source>
        <dbReference type="ARBA" id="ARBA00012438"/>
    </source>
</evidence>
<dbReference type="GO" id="GO:0004673">
    <property type="term" value="F:protein histidine kinase activity"/>
    <property type="evidence" value="ECO:0007669"/>
    <property type="project" value="UniProtKB-EC"/>
</dbReference>
<dbReference type="AlphaFoldDB" id="A0A7C3E968"/>
<organism evidence="9">
    <name type="scientific">Gracilinema caldarium</name>
    <dbReference type="NCBI Taxonomy" id="215591"/>
    <lineage>
        <taxon>Bacteria</taxon>
        <taxon>Pseudomonadati</taxon>
        <taxon>Spirochaetota</taxon>
        <taxon>Spirochaetia</taxon>
        <taxon>Spirochaetales</taxon>
        <taxon>Breznakiellaceae</taxon>
        <taxon>Gracilinema</taxon>
    </lineage>
</organism>
<evidence type="ECO:0000256" key="1">
    <source>
        <dbReference type="ARBA" id="ARBA00000085"/>
    </source>
</evidence>
<dbReference type="SUPFAM" id="SSF55874">
    <property type="entry name" value="ATPase domain of HSP90 chaperone/DNA topoisomerase II/histidine kinase"/>
    <property type="match status" value="1"/>
</dbReference>
<dbReference type="GO" id="GO:0005524">
    <property type="term" value="F:ATP binding"/>
    <property type="evidence" value="ECO:0007669"/>
    <property type="project" value="UniProtKB-KW"/>
</dbReference>
<dbReference type="PANTHER" id="PTHR41523">
    <property type="entry name" value="TWO-COMPONENT SYSTEM SENSOR PROTEIN"/>
    <property type="match status" value="1"/>
</dbReference>
<name>A0A7C3E968_9SPIR</name>
<dbReference type="InterPro" id="IPR036890">
    <property type="entry name" value="HATPase_C_sf"/>
</dbReference>
<keyword evidence="5" id="KW-0547">Nucleotide-binding</keyword>
<proteinExistence type="predicted"/>
<sequence>MYNHEDLAFTILMNNLIEKILALSGDPASCVQFTAESLRELICARTVLVIECSSLSAKDQHEVVSIFPTRRTELAQRKEIQRLAELSHTLNSVCLKTPDESEPISEQLKLLDAGPSILAPLITGNERIGLLLLLGLMDTNNLTNVIETLNNLSRILALILRNAFLYQKMEEEVESRTKELLEKNIVLEKTLRERELMLKEIHHRVKNNLQIINSLLYLQASNSSDPHLKEALEKLQHRIYSMALVHEQMYQSEDLELIDIIDYTKRLCESLEFDNFTNTIDIQVHSDLAILMLPITYSVPLGIILNELITNAVKYAYPNNGGGIISIGIQKTDKSVIIVIEDGGIGISQTIHEDIHTSLGLSLVKNLAEQIHGTFTIENKSLIKAGKKALLQQLYFLGSSVHLWKKLYQY</sequence>
<reference evidence="9" key="1">
    <citation type="journal article" date="2020" name="mSystems">
        <title>Genome- and Community-Level Interaction Insights into Carbon Utilization and Element Cycling Functions of Hydrothermarchaeota in Hydrothermal Sediment.</title>
        <authorList>
            <person name="Zhou Z."/>
            <person name="Liu Y."/>
            <person name="Xu W."/>
            <person name="Pan J."/>
            <person name="Luo Z.H."/>
            <person name="Li M."/>
        </authorList>
    </citation>
    <scope>NUCLEOTIDE SEQUENCE [LARGE SCALE GENOMIC DNA]</scope>
    <source>
        <strain evidence="9">SpSt-503</strain>
    </source>
</reference>
<dbReference type="Gene3D" id="3.30.565.10">
    <property type="entry name" value="Histidine kinase-like ATPase, C-terminal domain"/>
    <property type="match status" value="1"/>
</dbReference>
<dbReference type="Gene3D" id="3.30.450.20">
    <property type="entry name" value="PAS domain"/>
    <property type="match status" value="1"/>
</dbReference>
<comment type="caution">
    <text evidence="9">The sequence shown here is derived from an EMBL/GenBank/DDBJ whole genome shotgun (WGS) entry which is preliminary data.</text>
</comment>
<dbReference type="Pfam" id="PF02518">
    <property type="entry name" value="HATPase_c"/>
    <property type="match status" value="1"/>
</dbReference>
<evidence type="ECO:0000256" key="7">
    <source>
        <dbReference type="ARBA" id="ARBA00022840"/>
    </source>
</evidence>
<dbReference type="Pfam" id="PF07568">
    <property type="entry name" value="HisKA_2"/>
    <property type="match status" value="1"/>
</dbReference>
<evidence type="ECO:0000256" key="3">
    <source>
        <dbReference type="ARBA" id="ARBA00022553"/>
    </source>
</evidence>
<dbReference type="PROSITE" id="PS50109">
    <property type="entry name" value="HIS_KIN"/>
    <property type="match status" value="1"/>
</dbReference>
<accession>A0A7C3E968</accession>
<dbReference type="InterPro" id="IPR011495">
    <property type="entry name" value="Sig_transdc_His_kin_sub2_dim/P"/>
</dbReference>
<keyword evidence="6 9" id="KW-0418">Kinase</keyword>
<evidence type="ECO:0000256" key="5">
    <source>
        <dbReference type="ARBA" id="ARBA00022741"/>
    </source>
</evidence>
<keyword evidence="4" id="KW-0808">Transferase</keyword>
<dbReference type="SUPFAM" id="SSF55781">
    <property type="entry name" value="GAF domain-like"/>
    <property type="match status" value="1"/>
</dbReference>
<evidence type="ECO:0000259" key="8">
    <source>
        <dbReference type="PROSITE" id="PS50109"/>
    </source>
</evidence>
<keyword evidence="7" id="KW-0067">ATP-binding</keyword>
<dbReference type="SMART" id="SM00387">
    <property type="entry name" value="HATPase_c"/>
    <property type="match status" value="1"/>
</dbReference>
<gene>
    <name evidence="9" type="ORF">ENS59_05730</name>
</gene>
<dbReference type="InterPro" id="IPR003594">
    <property type="entry name" value="HATPase_dom"/>
</dbReference>
<dbReference type="PANTHER" id="PTHR41523:SF8">
    <property type="entry name" value="ETHYLENE RESPONSE SENSOR PROTEIN"/>
    <property type="match status" value="1"/>
</dbReference>
<evidence type="ECO:0000256" key="6">
    <source>
        <dbReference type="ARBA" id="ARBA00022777"/>
    </source>
</evidence>
<evidence type="ECO:0000256" key="4">
    <source>
        <dbReference type="ARBA" id="ARBA00022679"/>
    </source>
</evidence>